<gene>
    <name evidence="1" type="ORF">METZ01_LOCUS208521</name>
</gene>
<name>A0A382F0R2_9ZZZZ</name>
<protein>
    <submittedName>
        <fullName evidence="1">Uncharacterized protein</fullName>
    </submittedName>
</protein>
<proteinExistence type="predicted"/>
<dbReference type="EMBL" id="UINC01046981">
    <property type="protein sequence ID" value="SVB55667.1"/>
    <property type="molecule type" value="Genomic_DNA"/>
</dbReference>
<sequence length="47" mass="5447">MAIMLVNILANSWSGFSKFYYLMRARCSTSKYNVNLPSLKSEPQEEK</sequence>
<evidence type="ECO:0000313" key="1">
    <source>
        <dbReference type="EMBL" id="SVB55667.1"/>
    </source>
</evidence>
<accession>A0A382F0R2</accession>
<reference evidence="1" key="1">
    <citation type="submission" date="2018-05" db="EMBL/GenBank/DDBJ databases">
        <authorList>
            <person name="Lanie J.A."/>
            <person name="Ng W.-L."/>
            <person name="Kazmierczak K.M."/>
            <person name="Andrzejewski T.M."/>
            <person name="Davidsen T.M."/>
            <person name="Wayne K.J."/>
            <person name="Tettelin H."/>
            <person name="Glass J.I."/>
            <person name="Rusch D."/>
            <person name="Podicherti R."/>
            <person name="Tsui H.-C.T."/>
            <person name="Winkler M.E."/>
        </authorList>
    </citation>
    <scope>NUCLEOTIDE SEQUENCE</scope>
</reference>
<organism evidence="1">
    <name type="scientific">marine metagenome</name>
    <dbReference type="NCBI Taxonomy" id="408172"/>
    <lineage>
        <taxon>unclassified sequences</taxon>
        <taxon>metagenomes</taxon>
        <taxon>ecological metagenomes</taxon>
    </lineage>
</organism>
<dbReference type="AlphaFoldDB" id="A0A382F0R2"/>